<dbReference type="Proteomes" id="UP000030121">
    <property type="component" value="Unassembled WGS sequence"/>
</dbReference>
<dbReference type="EMBL" id="JRLW01000008">
    <property type="protein sequence ID" value="KGO89543.1"/>
    <property type="molecule type" value="Genomic_DNA"/>
</dbReference>
<dbReference type="OrthoDB" id="9956620at2"/>
<dbReference type="STRING" id="1121899.GCA_000430025_00553"/>
<evidence type="ECO:0000313" key="4">
    <source>
        <dbReference type="Proteomes" id="UP000030121"/>
    </source>
</evidence>
<feature type="coiled-coil region" evidence="1">
    <location>
        <begin position="45"/>
        <end position="72"/>
    </location>
</feature>
<accession>A0A0A2MDK5</accession>
<dbReference type="eggNOG" id="ENOG502ZYNS">
    <property type="taxonomic scope" value="Bacteria"/>
</dbReference>
<keyword evidence="1" id="KW-0175">Coiled coil</keyword>
<dbReference type="AlphaFoldDB" id="A0A0A2MDK5"/>
<dbReference type="RefSeq" id="WP_026979341.1">
    <property type="nucleotide sequence ID" value="NZ_AUCZ01000003.1"/>
</dbReference>
<organism evidence="3 4">
    <name type="scientific">Flavobacterium suncheonense GH29-5 = DSM 17707</name>
    <dbReference type="NCBI Taxonomy" id="1121899"/>
    <lineage>
        <taxon>Bacteria</taxon>
        <taxon>Pseudomonadati</taxon>
        <taxon>Bacteroidota</taxon>
        <taxon>Flavobacteriia</taxon>
        <taxon>Flavobacteriales</taxon>
        <taxon>Flavobacteriaceae</taxon>
        <taxon>Flavobacterium</taxon>
    </lineage>
</organism>
<feature type="transmembrane region" description="Helical" evidence="2">
    <location>
        <begin position="6"/>
        <end position="25"/>
    </location>
</feature>
<gene>
    <name evidence="3" type="ORF">Q764_07165</name>
</gene>
<reference evidence="3 4" key="1">
    <citation type="submission" date="2013-09" db="EMBL/GenBank/DDBJ databases">
        <authorList>
            <person name="Zeng Z."/>
            <person name="Chen C."/>
        </authorList>
    </citation>
    <scope>NUCLEOTIDE SEQUENCE [LARGE SCALE GENOMIC DNA]</scope>
    <source>
        <strain evidence="3 4">GH29-5</strain>
    </source>
</reference>
<keyword evidence="2" id="KW-0812">Transmembrane</keyword>
<protein>
    <submittedName>
        <fullName evidence="3">Uncharacterized protein</fullName>
    </submittedName>
</protein>
<name>A0A0A2MDK5_9FLAO</name>
<keyword evidence="2" id="KW-0472">Membrane</keyword>
<evidence type="ECO:0000313" key="3">
    <source>
        <dbReference type="EMBL" id="KGO89543.1"/>
    </source>
</evidence>
<evidence type="ECO:0000256" key="2">
    <source>
        <dbReference type="SAM" id="Phobius"/>
    </source>
</evidence>
<proteinExistence type="predicted"/>
<evidence type="ECO:0000256" key="1">
    <source>
        <dbReference type="SAM" id="Coils"/>
    </source>
</evidence>
<keyword evidence="2" id="KW-1133">Transmembrane helix</keyword>
<comment type="caution">
    <text evidence="3">The sequence shown here is derived from an EMBL/GenBank/DDBJ whole genome shotgun (WGS) entry which is preliminary data.</text>
</comment>
<keyword evidence="4" id="KW-1185">Reference proteome</keyword>
<sequence>MQTEIIINIVTALFGGTGVITFWAARKERQVNAFEGMQKVYDRMVADTDLKMQKMQAEIDSLRSQLEAQMMKCNNCTKK</sequence>